<gene>
    <name evidence="2" type="ORF">SAMN05661096_04112</name>
</gene>
<dbReference type="Proteomes" id="UP000193804">
    <property type="component" value="Unassembled WGS sequence"/>
</dbReference>
<dbReference type="InterPro" id="IPR008490">
    <property type="entry name" value="Transposase_InsH_N"/>
</dbReference>
<organism evidence="2 3">
    <name type="scientific">Marivirga sericea</name>
    <dbReference type="NCBI Taxonomy" id="1028"/>
    <lineage>
        <taxon>Bacteria</taxon>
        <taxon>Pseudomonadati</taxon>
        <taxon>Bacteroidota</taxon>
        <taxon>Cytophagia</taxon>
        <taxon>Cytophagales</taxon>
        <taxon>Marivirgaceae</taxon>
        <taxon>Marivirga</taxon>
    </lineage>
</organism>
<sequence>MQGKKHHQPKLFTTFQLSDRVPLNSFYRRLKDILDLRYLYKETRKYYGVCGQKSLDPVVFFKLCLVGYLENIISDRKLIDHCSMRLDIL</sequence>
<evidence type="ECO:0000259" key="1">
    <source>
        <dbReference type="Pfam" id="PF05598"/>
    </source>
</evidence>
<dbReference type="OrthoDB" id="1454687at2"/>
<evidence type="ECO:0000313" key="3">
    <source>
        <dbReference type="Proteomes" id="UP000193804"/>
    </source>
</evidence>
<feature type="domain" description="Transposase InsH N-terminal" evidence="1">
    <location>
        <begin position="16"/>
        <end position="87"/>
    </location>
</feature>
<dbReference type="Pfam" id="PF05598">
    <property type="entry name" value="DUF772"/>
    <property type="match status" value="1"/>
</dbReference>
<dbReference type="AlphaFoldDB" id="A0A1X7LJ28"/>
<dbReference type="EMBL" id="FXAW01000018">
    <property type="protein sequence ID" value="SMG53876.1"/>
    <property type="molecule type" value="Genomic_DNA"/>
</dbReference>
<dbReference type="RefSeq" id="WP_139828121.1">
    <property type="nucleotide sequence ID" value="NZ_FXAW01000018.1"/>
</dbReference>
<feature type="non-terminal residue" evidence="2">
    <location>
        <position position="89"/>
    </location>
</feature>
<keyword evidence="3" id="KW-1185">Reference proteome</keyword>
<protein>
    <submittedName>
        <fullName evidence="2">Transposase domain</fullName>
    </submittedName>
</protein>
<accession>A0A1X7LJ28</accession>
<name>A0A1X7LJ28_9BACT</name>
<reference evidence="3" key="1">
    <citation type="submission" date="2017-04" db="EMBL/GenBank/DDBJ databases">
        <authorList>
            <person name="Varghese N."/>
            <person name="Submissions S."/>
        </authorList>
    </citation>
    <scope>NUCLEOTIDE SEQUENCE [LARGE SCALE GENOMIC DNA]</scope>
    <source>
        <strain evidence="3">DSM 4125</strain>
    </source>
</reference>
<evidence type="ECO:0000313" key="2">
    <source>
        <dbReference type="EMBL" id="SMG53876.1"/>
    </source>
</evidence>
<proteinExistence type="predicted"/>